<dbReference type="Pfam" id="PF00535">
    <property type="entry name" value="Glycos_transf_2"/>
    <property type="match status" value="1"/>
</dbReference>
<dbReference type="AlphaFoldDB" id="A0A3Q8S5R2"/>
<dbReference type="Gene3D" id="3.90.550.10">
    <property type="entry name" value="Spore Coat Polysaccharide Biosynthesis Protein SpsA, Chain A"/>
    <property type="match status" value="1"/>
</dbReference>
<dbReference type="KEGG" id="plen:EIM92_16735"/>
<gene>
    <name evidence="2" type="ORF">EIM92_16735</name>
</gene>
<accession>A0A3Q8S5R2</accession>
<organism evidence="2 3">
    <name type="scientific">Paenibacillus lentus</name>
    <dbReference type="NCBI Taxonomy" id="1338368"/>
    <lineage>
        <taxon>Bacteria</taxon>
        <taxon>Bacillati</taxon>
        <taxon>Bacillota</taxon>
        <taxon>Bacilli</taxon>
        <taxon>Bacillales</taxon>
        <taxon>Paenibacillaceae</taxon>
        <taxon>Paenibacillus</taxon>
    </lineage>
</organism>
<dbReference type="InterPro" id="IPR029044">
    <property type="entry name" value="Nucleotide-diphossugar_trans"/>
</dbReference>
<reference evidence="2 3" key="1">
    <citation type="submission" date="2018-11" db="EMBL/GenBank/DDBJ databases">
        <title>Genome sequencing of Paenibacillus lentus DSM25539(T).</title>
        <authorList>
            <person name="Kook J.-K."/>
            <person name="Park S.-N."/>
            <person name="Lim Y.K."/>
        </authorList>
    </citation>
    <scope>NUCLEOTIDE SEQUENCE [LARGE SCALE GENOMIC DNA]</scope>
    <source>
        <strain evidence="2 3">DSM 25539</strain>
    </source>
</reference>
<dbReference type="PANTHER" id="PTHR43179">
    <property type="entry name" value="RHAMNOSYLTRANSFERASE WBBL"/>
    <property type="match status" value="1"/>
</dbReference>
<protein>
    <submittedName>
        <fullName evidence="2">Glycosyltransferase family 2 protein</fullName>
    </submittedName>
</protein>
<evidence type="ECO:0000259" key="1">
    <source>
        <dbReference type="Pfam" id="PF00535"/>
    </source>
</evidence>
<dbReference type="EMBL" id="CP034248">
    <property type="protein sequence ID" value="AZK47592.1"/>
    <property type="molecule type" value="Genomic_DNA"/>
</dbReference>
<proteinExistence type="predicted"/>
<name>A0A3Q8S5R2_9BACL</name>
<dbReference type="InterPro" id="IPR001173">
    <property type="entry name" value="Glyco_trans_2-like"/>
</dbReference>
<dbReference type="CDD" id="cd04186">
    <property type="entry name" value="GT_2_like_c"/>
    <property type="match status" value="1"/>
</dbReference>
<keyword evidence="3" id="KW-1185">Reference proteome</keyword>
<evidence type="ECO:0000313" key="2">
    <source>
        <dbReference type="EMBL" id="AZK47592.1"/>
    </source>
</evidence>
<dbReference type="OrthoDB" id="9771846at2"/>
<evidence type="ECO:0000313" key="3">
    <source>
        <dbReference type="Proteomes" id="UP000273145"/>
    </source>
</evidence>
<dbReference type="Proteomes" id="UP000273145">
    <property type="component" value="Chromosome"/>
</dbReference>
<dbReference type="GO" id="GO:0016740">
    <property type="term" value="F:transferase activity"/>
    <property type="evidence" value="ECO:0007669"/>
    <property type="project" value="UniProtKB-KW"/>
</dbReference>
<dbReference type="SUPFAM" id="SSF53448">
    <property type="entry name" value="Nucleotide-diphospho-sugar transferases"/>
    <property type="match status" value="1"/>
</dbReference>
<sequence length="264" mass="30102">MEPKQIDKQKGRYLVKTDLVIVTYNSVSYIQRCLEAIRTYTPPGYTIIVVDNGSTDGTLEYLQSFGNIELIENGQNKGYASAVNLGIKNGTSETIVIMNPDVFVTENWLPPLMDTLWKEEQTAIVAPKLINSSNQLVGVGTNWDWTSPYFLCPNEPGILEETRACLAINGACFLLKRHLLDKLGLLDEHYFHYFEETDYCFNAIHCGYNILFCPDSTIYHEYYPNPARDEAIKQYWVQSETHFNRKWSYQGNGIVAKNVQKEGG</sequence>
<dbReference type="PANTHER" id="PTHR43179:SF7">
    <property type="entry name" value="RHAMNOSYLTRANSFERASE WBBL"/>
    <property type="match status" value="1"/>
</dbReference>
<keyword evidence="2" id="KW-0808">Transferase</keyword>
<feature type="domain" description="Glycosyltransferase 2-like" evidence="1">
    <location>
        <begin position="19"/>
        <end position="183"/>
    </location>
</feature>